<proteinExistence type="predicted"/>
<dbReference type="EMBL" id="MVBM01000007">
    <property type="protein sequence ID" value="OOK69206.1"/>
    <property type="molecule type" value="Genomic_DNA"/>
</dbReference>
<dbReference type="InterPro" id="IPR021798">
    <property type="entry name" value="AftD_N"/>
</dbReference>
<dbReference type="Proteomes" id="UP000189229">
    <property type="component" value="Unassembled WGS sequence"/>
</dbReference>
<dbReference type="AlphaFoldDB" id="A0A1V3WRT7"/>
<comment type="caution">
    <text evidence="2">The sequence shown here is derived from an EMBL/GenBank/DDBJ whole genome shotgun (WGS) entry which is preliminary data.</text>
</comment>
<gene>
    <name evidence="2" type="ORF">BZL30_6889</name>
</gene>
<name>A0A1V3WRT7_MYCKA</name>
<reference evidence="2 3" key="1">
    <citation type="submission" date="2017-02" db="EMBL/GenBank/DDBJ databases">
        <title>Complete genome sequences of Mycobacterium kansasii strains isolated from rhesus macaques.</title>
        <authorList>
            <person name="Panda A."/>
            <person name="Nagaraj S."/>
            <person name="Zhao X."/>
            <person name="Tettelin H."/>
            <person name="Detolla L.J."/>
        </authorList>
    </citation>
    <scope>NUCLEOTIDE SEQUENCE [LARGE SCALE GENOMIC DNA]</scope>
    <source>
        <strain evidence="2 3">11-3813</strain>
    </source>
</reference>
<feature type="domain" description="Alpha-(1-&gt;3)-arabinofuranosyltransferase N-terminal GT-C" evidence="1">
    <location>
        <begin position="11"/>
        <end position="39"/>
    </location>
</feature>
<sequence length="41" mass="3905">MVGGAAHSRLLGLLRVAEALGIGSPASRVVGAAAFALSPGC</sequence>
<protein>
    <recommendedName>
        <fullName evidence="1">Alpha-(1-&gt;3)-arabinofuranosyltransferase N-terminal GT-C domain-containing protein</fullName>
    </recommendedName>
</protein>
<dbReference type="Pfam" id="PF11847">
    <property type="entry name" value="GT-C_AftD"/>
    <property type="match status" value="1"/>
</dbReference>
<evidence type="ECO:0000259" key="1">
    <source>
        <dbReference type="Pfam" id="PF11847"/>
    </source>
</evidence>
<dbReference type="GO" id="GO:0016740">
    <property type="term" value="F:transferase activity"/>
    <property type="evidence" value="ECO:0007669"/>
    <property type="project" value="InterPro"/>
</dbReference>
<accession>A0A1V3WRT7</accession>
<evidence type="ECO:0000313" key="3">
    <source>
        <dbReference type="Proteomes" id="UP000189229"/>
    </source>
</evidence>
<evidence type="ECO:0000313" key="2">
    <source>
        <dbReference type="EMBL" id="OOK69206.1"/>
    </source>
</evidence>
<organism evidence="2 3">
    <name type="scientific">Mycobacterium kansasii</name>
    <dbReference type="NCBI Taxonomy" id="1768"/>
    <lineage>
        <taxon>Bacteria</taxon>
        <taxon>Bacillati</taxon>
        <taxon>Actinomycetota</taxon>
        <taxon>Actinomycetes</taxon>
        <taxon>Mycobacteriales</taxon>
        <taxon>Mycobacteriaceae</taxon>
        <taxon>Mycobacterium</taxon>
    </lineage>
</organism>